<name>A0A915DSF8_9BILA</name>
<protein>
    <submittedName>
        <fullName evidence="2">Glycosyltransferase family 92 protein</fullName>
    </submittedName>
</protein>
<evidence type="ECO:0000313" key="1">
    <source>
        <dbReference type="Proteomes" id="UP000887574"/>
    </source>
</evidence>
<sequence length="218" mass="25377">MVKSTEDIIAILSKGLKKFTGPGNIANSPLVHDLSLFGYKSIGVKKVKFFSTDLLMDVIYAFHHLWRHWTLAFDFVFFNRKSVDFLKQALSIPNVWTCSILKLHQNYYNHPGVYECDQFHVTSLQNQQDLNSHILYLHSIPPKKHGKLSVCVEDVGYYQLPFERIFESMCEAFSRAPKAQPFRLVVEDTNVPYGVSRLNRQRWKTYALKNVWNYNLAV</sequence>
<accession>A0A915DSF8</accession>
<dbReference type="AlphaFoldDB" id="A0A915DSF8"/>
<reference evidence="2" key="1">
    <citation type="submission" date="2022-11" db="UniProtKB">
        <authorList>
            <consortium name="WormBaseParasite"/>
        </authorList>
    </citation>
    <scope>IDENTIFICATION</scope>
</reference>
<dbReference type="WBParaSite" id="jg23173">
    <property type="protein sequence ID" value="jg23173"/>
    <property type="gene ID" value="jg23173"/>
</dbReference>
<evidence type="ECO:0000313" key="2">
    <source>
        <dbReference type="WBParaSite" id="jg23173"/>
    </source>
</evidence>
<dbReference type="Proteomes" id="UP000887574">
    <property type="component" value="Unplaced"/>
</dbReference>
<organism evidence="1 2">
    <name type="scientific">Ditylenchus dipsaci</name>
    <dbReference type="NCBI Taxonomy" id="166011"/>
    <lineage>
        <taxon>Eukaryota</taxon>
        <taxon>Metazoa</taxon>
        <taxon>Ecdysozoa</taxon>
        <taxon>Nematoda</taxon>
        <taxon>Chromadorea</taxon>
        <taxon>Rhabditida</taxon>
        <taxon>Tylenchina</taxon>
        <taxon>Tylenchomorpha</taxon>
        <taxon>Sphaerularioidea</taxon>
        <taxon>Anguinidae</taxon>
        <taxon>Anguininae</taxon>
        <taxon>Ditylenchus</taxon>
    </lineage>
</organism>
<proteinExistence type="predicted"/>
<keyword evidence="1" id="KW-1185">Reference proteome</keyword>